<keyword evidence="3" id="KW-1185">Reference proteome</keyword>
<sequence length="112" mass="12874">MTKYDKDYFKEKFPNLTKEINNKSKTVKIDGIRTDSKESEKAAKPDRESGPTAVDFIRLCDSEEEAVEIINYLESEEKISLEYAKKLRNQLTHKGLRSFGSKRTAGEYSSTE</sequence>
<evidence type="ECO:0008006" key="4">
    <source>
        <dbReference type="Google" id="ProtNLM"/>
    </source>
</evidence>
<comment type="caution">
    <text evidence="2">The sequence shown here is derived from an EMBL/GenBank/DDBJ whole genome shotgun (WGS) entry which is preliminary data.</text>
</comment>
<dbReference type="AlphaFoldDB" id="A0A133VHR3"/>
<feature type="compositionally biased region" description="Basic and acidic residues" evidence="1">
    <location>
        <begin position="31"/>
        <end position="49"/>
    </location>
</feature>
<accession>A0A133VHR3</accession>
<evidence type="ECO:0000313" key="3">
    <source>
        <dbReference type="Proteomes" id="UP000070491"/>
    </source>
</evidence>
<gene>
    <name evidence="2" type="ORF">AKJ53_01630</name>
</gene>
<dbReference type="InterPro" id="IPR018662">
    <property type="entry name" value="DUF2095"/>
</dbReference>
<reference evidence="2 3" key="1">
    <citation type="journal article" date="2016" name="Sci. Rep.">
        <title>Metabolic traits of an uncultured archaeal lineage -MSBL1- from brine pools of the Red Sea.</title>
        <authorList>
            <person name="Mwirichia R."/>
            <person name="Alam I."/>
            <person name="Rashid M."/>
            <person name="Vinu M."/>
            <person name="Ba-Alawi W."/>
            <person name="Anthony Kamau A."/>
            <person name="Kamanda Ngugi D."/>
            <person name="Goker M."/>
            <person name="Klenk H.P."/>
            <person name="Bajic V."/>
            <person name="Stingl U."/>
        </authorList>
    </citation>
    <scope>NUCLEOTIDE SEQUENCE [LARGE SCALE GENOMIC DNA]</scope>
    <source>
        <strain evidence="2">SCGC-AAA382F02</strain>
    </source>
</reference>
<dbReference type="Pfam" id="PF09868">
    <property type="entry name" value="DUF2095"/>
    <property type="match status" value="1"/>
</dbReference>
<organism evidence="2 3">
    <name type="scientific">candidate division MSBL1 archaeon SCGC-AAA382F02</name>
    <dbReference type="NCBI Taxonomy" id="1698282"/>
    <lineage>
        <taxon>Archaea</taxon>
        <taxon>Methanobacteriati</taxon>
        <taxon>Methanobacteriota</taxon>
        <taxon>candidate division MSBL1</taxon>
    </lineage>
</organism>
<dbReference type="EMBL" id="LHYG01000021">
    <property type="protein sequence ID" value="KXB05985.1"/>
    <property type="molecule type" value="Genomic_DNA"/>
</dbReference>
<evidence type="ECO:0000256" key="1">
    <source>
        <dbReference type="SAM" id="MobiDB-lite"/>
    </source>
</evidence>
<evidence type="ECO:0000313" key="2">
    <source>
        <dbReference type="EMBL" id="KXB05985.1"/>
    </source>
</evidence>
<protein>
    <recommendedName>
        <fullName evidence="4">DUF2095 domain-containing protein</fullName>
    </recommendedName>
</protein>
<feature type="region of interest" description="Disordered" evidence="1">
    <location>
        <begin position="31"/>
        <end position="51"/>
    </location>
</feature>
<proteinExistence type="predicted"/>
<name>A0A133VHR3_9EURY</name>
<dbReference type="Proteomes" id="UP000070491">
    <property type="component" value="Unassembled WGS sequence"/>
</dbReference>